<evidence type="ECO:0000256" key="1">
    <source>
        <dbReference type="SAM" id="Phobius"/>
    </source>
</evidence>
<keyword evidence="1" id="KW-0472">Membrane</keyword>
<accession>A0A381TWL5</accession>
<dbReference type="PANTHER" id="PTHR42924:SF3">
    <property type="entry name" value="POLYMERASE_HISTIDINOL PHOSPHATASE N-TERMINAL DOMAIN-CONTAINING PROTEIN"/>
    <property type="match status" value="1"/>
</dbReference>
<dbReference type="PANTHER" id="PTHR42924">
    <property type="entry name" value="EXONUCLEASE"/>
    <property type="match status" value="1"/>
</dbReference>
<protein>
    <recommendedName>
        <fullName evidence="2">Ig-like domain-containing protein</fullName>
    </recommendedName>
</protein>
<name>A0A381TWL5_9ZZZZ</name>
<dbReference type="InterPro" id="IPR016195">
    <property type="entry name" value="Pol/histidinol_Pase-like"/>
</dbReference>
<keyword evidence="1" id="KW-1133">Transmembrane helix</keyword>
<reference evidence="3" key="1">
    <citation type="submission" date="2018-05" db="EMBL/GenBank/DDBJ databases">
        <authorList>
            <person name="Lanie J.A."/>
            <person name="Ng W.-L."/>
            <person name="Kazmierczak K.M."/>
            <person name="Andrzejewski T.M."/>
            <person name="Davidsen T.M."/>
            <person name="Wayne K.J."/>
            <person name="Tettelin H."/>
            <person name="Glass J.I."/>
            <person name="Rusch D."/>
            <person name="Podicherti R."/>
            <person name="Tsui H.-C.T."/>
            <person name="Winkler M.E."/>
        </authorList>
    </citation>
    <scope>NUCLEOTIDE SEQUENCE</scope>
</reference>
<dbReference type="GO" id="GO:0035312">
    <property type="term" value="F:5'-3' DNA exonuclease activity"/>
    <property type="evidence" value="ECO:0007669"/>
    <property type="project" value="TreeGrafter"/>
</dbReference>
<dbReference type="InterPro" id="IPR052018">
    <property type="entry name" value="PHP_domain"/>
</dbReference>
<dbReference type="Pfam" id="PF16392">
    <property type="entry name" value="DUF5001"/>
    <property type="match status" value="1"/>
</dbReference>
<dbReference type="Gene3D" id="3.20.20.140">
    <property type="entry name" value="Metal-dependent hydrolases"/>
    <property type="match status" value="1"/>
</dbReference>
<dbReference type="InterPro" id="IPR032165">
    <property type="entry name" value="DUF5001"/>
</dbReference>
<feature type="domain" description="Ig-like" evidence="2">
    <location>
        <begin position="338"/>
        <end position="420"/>
    </location>
</feature>
<organism evidence="3">
    <name type="scientific">marine metagenome</name>
    <dbReference type="NCBI Taxonomy" id="408172"/>
    <lineage>
        <taxon>unclassified sequences</taxon>
        <taxon>metagenomes</taxon>
        <taxon>ecological metagenomes</taxon>
    </lineage>
</organism>
<proteinExistence type="predicted"/>
<evidence type="ECO:0000259" key="2">
    <source>
        <dbReference type="Pfam" id="PF16392"/>
    </source>
</evidence>
<feature type="transmembrane region" description="Helical" evidence="1">
    <location>
        <begin position="6"/>
        <end position="27"/>
    </location>
</feature>
<dbReference type="GO" id="GO:0004534">
    <property type="term" value="F:5'-3' RNA exonuclease activity"/>
    <property type="evidence" value="ECO:0007669"/>
    <property type="project" value="TreeGrafter"/>
</dbReference>
<keyword evidence="1" id="KW-0812">Transmembrane</keyword>
<dbReference type="AlphaFoldDB" id="A0A381TWL5"/>
<dbReference type="SUPFAM" id="SSF89550">
    <property type="entry name" value="PHP domain-like"/>
    <property type="match status" value="1"/>
</dbReference>
<evidence type="ECO:0000313" key="3">
    <source>
        <dbReference type="EMBL" id="SVA20204.1"/>
    </source>
</evidence>
<sequence length="424" mass="48364">MFKKNIVSTTILYYFFFVLFLASNIVFSHNSVRNFTDEEKGPRSIDFPDPKGYVTVVTDLHTHTTFSDGHVWPSIRVEEAIRDNVDVISLTEHLEYQPHLEDIPNQDRNRSFFLGKTAAENNDLIVINGAEVTRQMNDEKDSPGHINAVFIEDANKLYQHDESKREEAIENLQSESAEQNTINEFYAITNLWPVENAMREANQQGAFVFWNHPSWSVQRPDGITALGNIHKKLIAEKLLHGIEVTNGDYYSETAFQVALDNQLTVIGTSDVHELIDWDYKPYHGGHRPVTLVLAELRTEQSIKEALFARRTVVWFKDMLIGEASNVSSLLEASLIIGDVAYLPDTTILEVTIDNISDATFRLKNLSDHTFAKDDDYIEIPEHSQKVIEVNAIEKTSSVELEFEVLNALIAPKKHPRLKFQVIKH</sequence>
<gene>
    <name evidence="3" type="ORF">METZ01_LOCUS73058</name>
</gene>
<dbReference type="EMBL" id="UINC01005266">
    <property type="protein sequence ID" value="SVA20204.1"/>
    <property type="molecule type" value="Genomic_DNA"/>
</dbReference>